<keyword evidence="2" id="KW-1185">Reference proteome</keyword>
<reference evidence="1" key="1">
    <citation type="submission" date="2021-02" db="EMBL/GenBank/DDBJ databases">
        <authorList>
            <consortium name="DOE Joint Genome Institute"/>
            <person name="Ahrendt S."/>
            <person name="Looney B.P."/>
            <person name="Miyauchi S."/>
            <person name="Morin E."/>
            <person name="Drula E."/>
            <person name="Courty P.E."/>
            <person name="Chicoki N."/>
            <person name="Fauchery L."/>
            <person name="Kohler A."/>
            <person name="Kuo A."/>
            <person name="Labutti K."/>
            <person name="Pangilinan J."/>
            <person name="Lipzen A."/>
            <person name="Riley R."/>
            <person name="Andreopoulos W."/>
            <person name="He G."/>
            <person name="Johnson J."/>
            <person name="Barry K.W."/>
            <person name="Grigoriev I.V."/>
            <person name="Nagy L."/>
            <person name="Hibbett D."/>
            <person name="Henrissat B."/>
            <person name="Matheny P.B."/>
            <person name="Labbe J."/>
            <person name="Martin F."/>
        </authorList>
    </citation>
    <scope>NUCLEOTIDE SEQUENCE</scope>
    <source>
        <strain evidence="1">FP105234-sp</strain>
    </source>
</reference>
<dbReference type="Proteomes" id="UP000814033">
    <property type="component" value="Unassembled WGS sequence"/>
</dbReference>
<evidence type="ECO:0000313" key="2">
    <source>
        <dbReference type="Proteomes" id="UP000814033"/>
    </source>
</evidence>
<protein>
    <submittedName>
        <fullName evidence="1">Uncharacterized protein</fullName>
    </submittedName>
</protein>
<name>A0ACB8R8N7_9AGAM</name>
<evidence type="ECO:0000313" key="1">
    <source>
        <dbReference type="EMBL" id="KAI0039923.1"/>
    </source>
</evidence>
<gene>
    <name evidence="1" type="ORF">FA95DRAFT_1612188</name>
</gene>
<sequence>MTPPQLPFDVHARILQFVYITSQSHEVDYRTLYACALACKDWVPLSQRLLFRRIPYRGRDWLRNAIPFLLHTFTRSPHLGTYVHSIPITIESDRMASYSQPKHTYDYDLLRCCPHIAQVQAHLDIPGFPYTAALSKLRALSLRPTALVAFMYETDVVEMLAVWPSVRHIVVKMATPSMAVLDVPLPTQLRSVACTGSVYFNSADPRAQPCLAEHSFEELEVGRLRLCLPMHTGDICRIGDSLRILTCTNMPSSFDIEWLTRLESLVLGALQRAPFTLPRTLRHFGYHVQGAEETEPRRLAQLVGDLVSVLADESALPALREVSVTRASSQDVLQAFDELRETRGAELVVYPDAESYPRARYVDWIS</sequence>
<dbReference type="EMBL" id="MU276247">
    <property type="protein sequence ID" value="KAI0039923.1"/>
    <property type="molecule type" value="Genomic_DNA"/>
</dbReference>
<organism evidence="1 2">
    <name type="scientific">Auriscalpium vulgare</name>
    <dbReference type="NCBI Taxonomy" id="40419"/>
    <lineage>
        <taxon>Eukaryota</taxon>
        <taxon>Fungi</taxon>
        <taxon>Dikarya</taxon>
        <taxon>Basidiomycota</taxon>
        <taxon>Agaricomycotina</taxon>
        <taxon>Agaricomycetes</taxon>
        <taxon>Russulales</taxon>
        <taxon>Auriscalpiaceae</taxon>
        <taxon>Auriscalpium</taxon>
    </lineage>
</organism>
<reference evidence="1" key="2">
    <citation type="journal article" date="2022" name="New Phytol.">
        <title>Evolutionary transition to the ectomycorrhizal habit in the genomes of a hyperdiverse lineage of mushroom-forming fungi.</title>
        <authorList>
            <person name="Looney B."/>
            <person name="Miyauchi S."/>
            <person name="Morin E."/>
            <person name="Drula E."/>
            <person name="Courty P.E."/>
            <person name="Kohler A."/>
            <person name="Kuo A."/>
            <person name="LaButti K."/>
            <person name="Pangilinan J."/>
            <person name="Lipzen A."/>
            <person name="Riley R."/>
            <person name="Andreopoulos W."/>
            <person name="He G."/>
            <person name="Johnson J."/>
            <person name="Nolan M."/>
            <person name="Tritt A."/>
            <person name="Barry K.W."/>
            <person name="Grigoriev I.V."/>
            <person name="Nagy L.G."/>
            <person name="Hibbett D."/>
            <person name="Henrissat B."/>
            <person name="Matheny P.B."/>
            <person name="Labbe J."/>
            <person name="Martin F.M."/>
        </authorList>
    </citation>
    <scope>NUCLEOTIDE SEQUENCE</scope>
    <source>
        <strain evidence="1">FP105234-sp</strain>
    </source>
</reference>
<proteinExistence type="predicted"/>
<accession>A0ACB8R8N7</accession>
<comment type="caution">
    <text evidence="1">The sequence shown here is derived from an EMBL/GenBank/DDBJ whole genome shotgun (WGS) entry which is preliminary data.</text>
</comment>